<organism evidence="9">
    <name type="scientific">marine sediment metagenome</name>
    <dbReference type="NCBI Taxonomy" id="412755"/>
    <lineage>
        <taxon>unclassified sequences</taxon>
        <taxon>metagenomes</taxon>
        <taxon>ecological metagenomes</taxon>
    </lineage>
</organism>
<keyword evidence="3" id="KW-0597">Phosphoprotein</keyword>
<dbReference type="Pfam" id="PF00512">
    <property type="entry name" value="HisKA"/>
    <property type="match status" value="1"/>
</dbReference>
<dbReference type="InterPro" id="IPR003594">
    <property type="entry name" value="HATPase_dom"/>
</dbReference>
<keyword evidence="7" id="KW-1133">Transmembrane helix</keyword>
<dbReference type="AlphaFoldDB" id="A0A0F9GV11"/>
<name>A0A0F9GV11_9ZZZZ</name>
<keyword evidence="4" id="KW-0808">Transferase</keyword>
<dbReference type="InterPro" id="IPR003661">
    <property type="entry name" value="HisK_dim/P_dom"/>
</dbReference>
<dbReference type="Pfam" id="PF02518">
    <property type="entry name" value="HATPase_c"/>
    <property type="match status" value="1"/>
</dbReference>
<dbReference type="PANTHER" id="PTHR43711">
    <property type="entry name" value="TWO-COMPONENT HISTIDINE KINASE"/>
    <property type="match status" value="1"/>
</dbReference>
<dbReference type="GO" id="GO:0000155">
    <property type="term" value="F:phosphorelay sensor kinase activity"/>
    <property type="evidence" value="ECO:0007669"/>
    <property type="project" value="InterPro"/>
</dbReference>
<dbReference type="InterPro" id="IPR005467">
    <property type="entry name" value="His_kinase_dom"/>
</dbReference>
<evidence type="ECO:0000256" key="7">
    <source>
        <dbReference type="SAM" id="Phobius"/>
    </source>
</evidence>
<dbReference type="InterPro" id="IPR050736">
    <property type="entry name" value="Sensor_HK_Regulatory"/>
</dbReference>
<dbReference type="SUPFAM" id="SSF47384">
    <property type="entry name" value="Homodimeric domain of signal transducing histidine kinase"/>
    <property type="match status" value="1"/>
</dbReference>
<evidence type="ECO:0000256" key="4">
    <source>
        <dbReference type="ARBA" id="ARBA00022679"/>
    </source>
</evidence>
<feature type="transmembrane region" description="Helical" evidence="7">
    <location>
        <begin position="6"/>
        <end position="24"/>
    </location>
</feature>
<dbReference type="PROSITE" id="PS50109">
    <property type="entry name" value="HIS_KIN"/>
    <property type="match status" value="1"/>
</dbReference>
<comment type="caution">
    <text evidence="9">The sequence shown here is derived from an EMBL/GenBank/DDBJ whole genome shotgun (WGS) entry which is preliminary data.</text>
</comment>
<dbReference type="Gene3D" id="1.10.287.130">
    <property type="match status" value="1"/>
</dbReference>
<dbReference type="CDD" id="cd00082">
    <property type="entry name" value="HisKA"/>
    <property type="match status" value="1"/>
</dbReference>
<comment type="catalytic activity">
    <reaction evidence="1">
        <text>ATP + protein L-histidine = ADP + protein N-phospho-L-histidine.</text>
        <dbReference type="EC" id="2.7.13.3"/>
    </reaction>
</comment>
<dbReference type="FunFam" id="3.30.565.10:FF:000006">
    <property type="entry name" value="Sensor histidine kinase WalK"/>
    <property type="match status" value="1"/>
</dbReference>
<dbReference type="InterPro" id="IPR036890">
    <property type="entry name" value="HATPase_C_sf"/>
</dbReference>
<feature type="domain" description="Histidine kinase" evidence="8">
    <location>
        <begin position="179"/>
        <end position="398"/>
    </location>
</feature>
<feature type="transmembrane region" description="Helical" evidence="7">
    <location>
        <begin position="36"/>
        <end position="61"/>
    </location>
</feature>
<dbReference type="InterPro" id="IPR004358">
    <property type="entry name" value="Sig_transdc_His_kin-like_C"/>
</dbReference>
<evidence type="ECO:0000256" key="2">
    <source>
        <dbReference type="ARBA" id="ARBA00012438"/>
    </source>
</evidence>
<evidence type="ECO:0000313" key="9">
    <source>
        <dbReference type="EMBL" id="KKM02609.1"/>
    </source>
</evidence>
<gene>
    <name evidence="9" type="ORF">LCGC14_1782730</name>
</gene>
<protein>
    <recommendedName>
        <fullName evidence="2">histidine kinase</fullName>
        <ecNumber evidence="2">2.7.13.3</ecNumber>
    </recommendedName>
</protein>
<dbReference type="PRINTS" id="PR00344">
    <property type="entry name" value="BCTRLSENSOR"/>
</dbReference>
<feature type="non-terminal residue" evidence="9">
    <location>
        <position position="1"/>
    </location>
</feature>
<feature type="transmembrane region" description="Helical" evidence="7">
    <location>
        <begin position="125"/>
        <end position="146"/>
    </location>
</feature>
<sequence>IAMSFFVAIIACEIYDVLLLRYILRTARDHSINIRNATFHVTSATALSAATISLFCVAIAIQQGVGGNHFLPLFLLVSASIFAAMNNHQFLPVLGLRLFIYVLAILYIPIRDVWIVRPPITSEIWLNLFTVLFVVGFILELARSFLTGYSALLKSRCALEIEHKHALAASEAKTRFLATVSHELRTPLTSIKGALDIINSGNSGEIPEKMTRLLEMAGRNSNRLNDLVVDLLLLQSSDAGKFSLDLTKTDLGNVVNDAVNSFHAYAQSAGVVVTSDINPHQFYVKGDKKRLDQVVTNLLSNAAKFSNSDGNIHVMLERDGDDVVLSVKDQGIGIPENSEDKVFEEFGQIDSSDQRRFQGTGLGLSVSKRIVEAHGGSIYYDSVLGTGSTFYVRLKSAIPAHEDNSSAVALP</sequence>
<keyword evidence="5" id="KW-0418">Kinase</keyword>
<keyword evidence="7" id="KW-0472">Membrane</keyword>
<dbReference type="SUPFAM" id="SSF55874">
    <property type="entry name" value="ATPase domain of HSP90 chaperone/DNA topoisomerase II/histidine kinase"/>
    <property type="match status" value="1"/>
</dbReference>
<dbReference type="Gene3D" id="3.30.565.10">
    <property type="entry name" value="Histidine kinase-like ATPase, C-terminal domain"/>
    <property type="match status" value="1"/>
</dbReference>
<keyword evidence="6" id="KW-0902">Two-component regulatory system</keyword>
<dbReference type="PANTHER" id="PTHR43711:SF30">
    <property type="entry name" value="HISTIDINE KINASE"/>
    <property type="match status" value="1"/>
</dbReference>
<dbReference type="CDD" id="cd16922">
    <property type="entry name" value="HATPase_EvgS-ArcB-TorS-like"/>
    <property type="match status" value="1"/>
</dbReference>
<evidence type="ECO:0000256" key="5">
    <source>
        <dbReference type="ARBA" id="ARBA00022777"/>
    </source>
</evidence>
<feature type="transmembrane region" description="Helical" evidence="7">
    <location>
        <begin position="91"/>
        <end position="110"/>
    </location>
</feature>
<dbReference type="SMART" id="SM00387">
    <property type="entry name" value="HATPase_c"/>
    <property type="match status" value="1"/>
</dbReference>
<evidence type="ECO:0000256" key="6">
    <source>
        <dbReference type="ARBA" id="ARBA00023012"/>
    </source>
</evidence>
<reference evidence="9" key="1">
    <citation type="journal article" date="2015" name="Nature">
        <title>Complex archaea that bridge the gap between prokaryotes and eukaryotes.</title>
        <authorList>
            <person name="Spang A."/>
            <person name="Saw J.H."/>
            <person name="Jorgensen S.L."/>
            <person name="Zaremba-Niedzwiedzka K."/>
            <person name="Martijn J."/>
            <person name="Lind A.E."/>
            <person name="van Eijk R."/>
            <person name="Schleper C."/>
            <person name="Guy L."/>
            <person name="Ettema T.J."/>
        </authorList>
    </citation>
    <scope>NUCLEOTIDE SEQUENCE</scope>
</reference>
<evidence type="ECO:0000259" key="8">
    <source>
        <dbReference type="PROSITE" id="PS50109"/>
    </source>
</evidence>
<accession>A0A0F9GV11</accession>
<dbReference type="EC" id="2.7.13.3" evidence="2"/>
<evidence type="ECO:0000256" key="3">
    <source>
        <dbReference type="ARBA" id="ARBA00022553"/>
    </source>
</evidence>
<dbReference type="SMART" id="SM00388">
    <property type="entry name" value="HisKA"/>
    <property type="match status" value="1"/>
</dbReference>
<evidence type="ECO:0000256" key="1">
    <source>
        <dbReference type="ARBA" id="ARBA00000085"/>
    </source>
</evidence>
<dbReference type="EMBL" id="LAZR01016886">
    <property type="protein sequence ID" value="KKM02609.1"/>
    <property type="molecule type" value="Genomic_DNA"/>
</dbReference>
<keyword evidence="7" id="KW-0812">Transmembrane</keyword>
<proteinExistence type="predicted"/>
<dbReference type="InterPro" id="IPR036097">
    <property type="entry name" value="HisK_dim/P_sf"/>
</dbReference>